<feature type="binding site" evidence="6">
    <location>
        <position position="125"/>
    </location>
    <ligand>
        <name>orotate</name>
        <dbReference type="ChEBI" id="CHEBI:30839"/>
    </ligand>
</feature>
<protein>
    <recommendedName>
        <fullName evidence="2 6">Orotate phosphoribosyltransferase</fullName>
        <shortName evidence="6">OPRT</shortName>
        <shortName evidence="6">OPRTase</shortName>
        <ecNumber evidence="2 6">2.4.2.10</ecNumber>
    </recommendedName>
</protein>
<comment type="subunit">
    <text evidence="6">Homodimer.</text>
</comment>
<sequence>MTERDDLGKLITELAVVTGRVTLSSGAEADFYVDLRRITLHHAAAPLVGRVMLDLVADWEFDVVGGLTLGADPIATAMLHAAAMRGRAVDACVVRKAEKVHGLQRRIEGPDVAGRRVLVVEDTSTTGKSALTAVEALRQAGAEVVGVAVIVDRGAGDLVRSAGLNYRSVFSLTDLGLAV</sequence>
<feature type="binding site" evidence="6">
    <location>
        <position position="153"/>
    </location>
    <ligand>
        <name>orotate</name>
        <dbReference type="ChEBI" id="CHEBI:30839"/>
    </ligand>
</feature>
<gene>
    <name evidence="6" type="primary">pyrE</name>
    <name evidence="8" type="ORF">HC031_04000</name>
</gene>
<evidence type="ECO:0000259" key="7">
    <source>
        <dbReference type="Pfam" id="PF00156"/>
    </source>
</evidence>
<evidence type="ECO:0000256" key="6">
    <source>
        <dbReference type="HAMAP-Rule" id="MF_01208"/>
    </source>
</evidence>
<evidence type="ECO:0000256" key="5">
    <source>
        <dbReference type="ARBA" id="ARBA00022975"/>
    </source>
</evidence>
<comment type="caution">
    <text evidence="6">Lacks conserved residue(s) required for the propagation of feature annotation.</text>
</comment>
<comment type="similarity">
    <text evidence="6">Belongs to the purine/pyrimidine phosphoribosyltransferase family. PyrE subfamily.</text>
</comment>
<proteinExistence type="inferred from homology"/>
<dbReference type="InterPro" id="IPR004467">
    <property type="entry name" value="Or_phspho_trans_dom"/>
</dbReference>
<feature type="binding site" description="in other chain" evidence="6">
    <location>
        <begin position="121"/>
        <end position="129"/>
    </location>
    <ligand>
        <name>5-phospho-alpha-D-ribose 1-diphosphate</name>
        <dbReference type="ChEBI" id="CHEBI:58017"/>
        <note>ligand shared between dimeric partners</note>
    </ligand>
</feature>
<name>A0ABX0XU73_9ACTN</name>
<organism evidence="8 9">
    <name type="scientific">Planosporangium thailandense</name>
    <dbReference type="NCBI Taxonomy" id="765197"/>
    <lineage>
        <taxon>Bacteria</taxon>
        <taxon>Bacillati</taxon>
        <taxon>Actinomycetota</taxon>
        <taxon>Actinomycetes</taxon>
        <taxon>Micromonosporales</taxon>
        <taxon>Micromonosporaceae</taxon>
        <taxon>Planosporangium</taxon>
    </lineage>
</organism>
<keyword evidence="5 6" id="KW-0665">Pyrimidine biosynthesis</keyword>
<feature type="binding site" evidence="6">
    <location>
        <position position="101"/>
    </location>
    <ligand>
        <name>5-phospho-alpha-D-ribose 1-diphosphate</name>
        <dbReference type="ChEBI" id="CHEBI:58017"/>
        <note>ligand shared between dimeric partners</note>
    </ligand>
</feature>
<accession>A0ABX0XU73</accession>
<evidence type="ECO:0000256" key="3">
    <source>
        <dbReference type="ARBA" id="ARBA00022676"/>
    </source>
</evidence>
<comment type="caution">
    <text evidence="8">The sequence shown here is derived from an EMBL/GenBank/DDBJ whole genome shotgun (WGS) entry which is preliminary data.</text>
</comment>
<keyword evidence="6" id="KW-0460">Magnesium</keyword>
<dbReference type="CDD" id="cd06223">
    <property type="entry name" value="PRTases_typeI"/>
    <property type="match status" value="1"/>
</dbReference>
<feature type="binding site" evidence="6">
    <location>
        <position position="99"/>
    </location>
    <ligand>
        <name>5-phospho-alpha-D-ribose 1-diphosphate</name>
        <dbReference type="ChEBI" id="CHEBI:58017"/>
        <note>ligand shared between dimeric partners</note>
    </ligand>
</feature>
<dbReference type="GO" id="GO:0004588">
    <property type="term" value="F:orotate phosphoribosyltransferase activity"/>
    <property type="evidence" value="ECO:0007669"/>
    <property type="project" value="UniProtKB-EC"/>
</dbReference>
<evidence type="ECO:0000256" key="1">
    <source>
        <dbReference type="ARBA" id="ARBA00004889"/>
    </source>
</evidence>
<dbReference type="PANTHER" id="PTHR19278:SF9">
    <property type="entry name" value="URIDINE 5'-MONOPHOSPHATE SYNTHASE"/>
    <property type="match status" value="1"/>
</dbReference>
<evidence type="ECO:0000313" key="8">
    <source>
        <dbReference type="EMBL" id="NJC68892.1"/>
    </source>
</evidence>
<dbReference type="EMBL" id="JAATVY010000002">
    <property type="protein sequence ID" value="NJC68892.1"/>
    <property type="molecule type" value="Genomic_DNA"/>
</dbReference>
<dbReference type="PANTHER" id="PTHR19278">
    <property type="entry name" value="OROTATE PHOSPHORIBOSYLTRANSFERASE"/>
    <property type="match status" value="1"/>
</dbReference>
<keyword evidence="4 6" id="KW-0808">Transferase</keyword>
<keyword evidence="3 6" id="KW-0328">Glycosyltransferase</keyword>
<dbReference type="Pfam" id="PF00156">
    <property type="entry name" value="Pribosyltran"/>
    <property type="match status" value="1"/>
</dbReference>
<dbReference type="Proteomes" id="UP000722989">
    <property type="component" value="Unassembled WGS sequence"/>
</dbReference>
<evidence type="ECO:0000256" key="4">
    <source>
        <dbReference type="ARBA" id="ARBA00022679"/>
    </source>
</evidence>
<evidence type="ECO:0000256" key="2">
    <source>
        <dbReference type="ARBA" id="ARBA00011971"/>
    </source>
</evidence>
<evidence type="ECO:0000313" key="9">
    <source>
        <dbReference type="Proteomes" id="UP000722989"/>
    </source>
</evidence>
<dbReference type="RefSeq" id="WP_167923773.1">
    <property type="nucleotide sequence ID" value="NZ_JAATVY010000002.1"/>
</dbReference>
<feature type="binding site" description="in other chain" evidence="6">
    <location>
        <position position="96"/>
    </location>
    <ligand>
        <name>5-phospho-alpha-D-ribose 1-diphosphate</name>
        <dbReference type="ChEBI" id="CHEBI:58017"/>
        <note>ligand shared between dimeric partners</note>
    </ligand>
</feature>
<dbReference type="HAMAP" id="MF_01208">
    <property type="entry name" value="PyrE"/>
    <property type="match status" value="1"/>
</dbReference>
<dbReference type="InterPro" id="IPR023031">
    <property type="entry name" value="OPRT"/>
</dbReference>
<dbReference type="EC" id="2.4.2.10" evidence="2 6"/>
<comment type="catalytic activity">
    <reaction evidence="6">
        <text>orotidine 5'-phosphate + diphosphate = orotate + 5-phospho-alpha-D-ribose 1-diphosphate</text>
        <dbReference type="Rhea" id="RHEA:10380"/>
        <dbReference type="ChEBI" id="CHEBI:30839"/>
        <dbReference type="ChEBI" id="CHEBI:33019"/>
        <dbReference type="ChEBI" id="CHEBI:57538"/>
        <dbReference type="ChEBI" id="CHEBI:58017"/>
        <dbReference type="EC" id="2.4.2.10"/>
    </reaction>
</comment>
<dbReference type="Gene3D" id="3.40.50.2020">
    <property type="match status" value="1"/>
</dbReference>
<feature type="binding site" evidence="6">
    <location>
        <position position="95"/>
    </location>
    <ligand>
        <name>5-phospho-alpha-D-ribose 1-diphosphate</name>
        <dbReference type="ChEBI" id="CHEBI:58017"/>
        <note>ligand shared between dimeric partners</note>
    </ligand>
</feature>
<dbReference type="NCBIfam" id="TIGR00336">
    <property type="entry name" value="pyrE"/>
    <property type="match status" value="1"/>
</dbReference>
<keyword evidence="9" id="KW-1185">Reference proteome</keyword>
<dbReference type="InterPro" id="IPR029057">
    <property type="entry name" value="PRTase-like"/>
</dbReference>
<dbReference type="InterPro" id="IPR000836">
    <property type="entry name" value="PRTase_dom"/>
</dbReference>
<comment type="pathway">
    <text evidence="1 6">Pyrimidine metabolism; UMP biosynthesis via de novo pathway; UMP from orotate: step 1/2.</text>
</comment>
<comment type="cofactor">
    <cofactor evidence="6">
        <name>Mg(2+)</name>
        <dbReference type="ChEBI" id="CHEBI:18420"/>
    </cofactor>
</comment>
<dbReference type="SUPFAM" id="SSF53271">
    <property type="entry name" value="PRTase-like"/>
    <property type="match status" value="1"/>
</dbReference>
<reference evidence="8 9" key="1">
    <citation type="submission" date="2020-03" db="EMBL/GenBank/DDBJ databases">
        <title>WGS of the type strain of Planosporangium spp.</title>
        <authorList>
            <person name="Thawai C."/>
        </authorList>
    </citation>
    <scope>NUCLEOTIDE SEQUENCE [LARGE SCALE GENOMIC DNA]</scope>
    <source>
        <strain evidence="8 9">TBRC 5610</strain>
    </source>
</reference>
<feature type="domain" description="Phosphoribosyltransferase" evidence="7">
    <location>
        <begin position="40"/>
        <end position="161"/>
    </location>
</feature>
<comment type="function">
    <text evidence="6">Catalyzes the transfer of a ribosyl phosphate group from 5-phosphoribose 1-diphosphate to orotate, leading to the formation of orotidine monophosphate (OMP).</text>
</comment>